<dbReference type="RefSeq" id="WP_065123123.1">
    <property type="nucleotide sequence ID" value="NZ_LZKQ01000287.1"/>
</dbReference>
<proteinExistence type="predicted"/>
<reference evidence="3 4" key="1">
    <citation type="submission" date="2016-06" db="EMBL/GenBank/DDBJ databases">
        <authorList>
            <person name="Kjaerup R.B."/>
            <person name="Dalgaard T.S."/>
            <person name="Juul-Madsen H.R."/>
        </authorList>
    </citation>
    <scope>NUCLEOTIDE SEQUENCE [LARGE SCALE GENOMIC DNA]</scope>
    <source>
        <strain evidence="3 4">1081914.2</strain>
    </source>
</reference>
<feature type="chain" id="PRO_5038421949" description="PknH-like extracellular domain-containing protein" evidence="1">
    <location>
        <begin position="27"/>
        <end position="245"/>
    </location>
</feature>
<evidence type="ECO:0000256" key="1">
    <source>
        <dbReference type="SAM" id="SignalP"/>
    </source>
</evidence>
<dbReference type="InterPro" id="IPR038232">
    <property type="entry name" value="PknH-like_Extracell_sf"/>
</dbReference>
<dbReference type="STRING" id="1790.A5645_01615"/>
<sequence>MPFAGTGRARAIALCAGLLITGCATTVDGTARYSPSPPSMAPVVQIMPTDEEIRAAVGNELQQNPPPRVGGIEVLPDGIRTDKDAAPIECLGAVSPRMHIVYEKGPVRDAAVQDYWNYDFDVAASKATAAAIKFASTADAERLFATFTRQWQHCQGTTLTMFTWDSSKTQLYHQVTDVQVRGSLLLATILSWDNHHTPQFPVERAVGVESDVIVDVQVAVRPHLQTGSRATDLARTMLRKVAGMS</sequence>
<gene>
    <name evidence="3" type="ORF">A9X01_04250</name>
</gene>
<feature type="domain" description="PknH-like extracellular" evidence="2">
    <location>
        <begin position="43"/>
        <end position="240"/>
    </location>
</feature>
<dbReference type="Gene3D" id="3.40.1000.70">
    <property type="entry name" value="PknH-like extracellular domain"/>
    <property type="match status" value="1"/>
</dbReference>
<evidence type="ECO:0000313" key="3">
    <source>
        <dbReference type="EMBL" id="OBI76032.1"/>
    </source>
</evidence>
<feature type="signal peptide" evidence="1">
    <location>
        <begin position="1"/>
        <end position="26"/>
    </location>
</feature>
<dbReference type="InterPro" id="IPR026954">
    <property type="entry name" value="PknH-like_Extracell"/>
</dbReference>
<name>A0A1A3BQ07_MYCAS</name>
<accession>A0A1A3BQ07</accession>
<comment type="caution">
    <text evidence="3">The sequence shown here is derived from an EMBL/GenBank/DDBJ whole genome shotgun (WGS) entry which is preliminary data.</text>
</comment>
<organism evidence="3 4">
    <name type="scientific">Mycobacterium asiaticum</name>
    <dbReference type="NCBI Taxonomy" id="1790"/>
    <lineage>
        <taxon>Bacteria</taxon>
        <taxon>Bacillati</taxon>
        <taxon>Actinomycetota</taxon>
        <taxon>Actinomycetes</taxon>
        <taxon>Mycobacteriales</taxon>
        <taxon>Mycobacteriaceae</taxon>
        <taxon>Mycobacterium</taxon>
    </lineage>
</organism>
<keyword evidence="1" id="KW-0732">Signal</keyword>
<dbReference type="Proteomes" id="UP000093795">
    <property type="component" value="Unassembled WGS sequence"/>
</dbReference>
<dbReference type="eggNOG" id="ENOG5031E9X">
    <property type="taxonomic scope" value="Bacteria"/>
</dbReference>
<evidence type="ECO:0000313" key="4">
    <source>
        <dbReference type="Proteomes" id="UP000093795"/>
    </source>
</evidence>
<dbReference type="AlphaFoldDB" id="A0A1A3BQ07"/>
<protein>
    <recommendedName>
        <fullName evidence="2">PknH-like extracellular domain-containing protein</fullName>
    </recommendedName>
</protein>
<evidence type="ECO:0000259" key="2">
    <source>
        <dbReference type="Pfam" id="PF14032"/>
    </source>
</evidence>
<dbReference type="OrthoDB" id="4736430at2"/>
<dbReference type="Pfam" id="PF14032">
    <property type="entry name" value="PknH_C"/>
    <property type="match status" value="1"/>
</dbReference>
<dbReference type="EMBL" id="LZKQ01000287">
    <property type="protein sequence ID" value="OBI76032.1"/>
    <property type="molecule type" value="Genomic_DNA"/>
</dbReference>